<dbReference type="GO" id="GO:0019521">
    <property type="term" value="P:D-gluconate metabolic process"/>
    <property type="evidence" value="ECO:0007669"/>
    <property type="project" value="UniProtKB-KW"/>
</dbReference>
<evidence type="ECO:0000256" key="4">
    <source>
        <dbReference type="SAM" id="MobiDB-lite"/>
    </source>
</evidence>
<dbReference type="InterPro" id="IPR006114">
    <property type="entry name" value="6PGDH_C"/>
</dbReference>
<dbReference type="Proteomes" id="UP000544110">
    <property type="component" value="Unassembled WGS sequence"/>
</dbReference>
<keyword evidence="3" id="KW-0311">Gluconate utilization</keyword>
<dbReference type="InterPro" id="IPR036291">
    <property type="entry name" value="NAD(P)-bd_dom_sf"/>
</dbReference>
<comment type="similarity">
    <text evidence="1">Belongs to the 6-phosphogluconate dehydrogenase family.</text>
</comment>
<proteinExistence type="inferred from homology"/>
<dbReference type="InterPro" id="IPR013328">
    <property type="entry name" value="6PGD_dom2"/>
</dbReference>
<evidence type="ECO:0000256" key="3">
    <source>
        <dbReference type="ARBA" id="ARBA00023064"/>
    </source>
</evidence>
<dbReference type="InterPro" id="IPR006115">
    <property type="entry name" value="6PGDH_NADP-bd"/>
</dbReference>
<dbReference type="NCBIfam" id="NF007161">
    <property type="entry name" value="PRK09599.1"/>
    <property type="match status" value="1"/>
</dbReference>
<evidence type="ECO:0000313" key="7">
    <source>
        <dbReference type="Proteomes" id="UP000544110"/>
    </source>
</evidence>
<dbReference type="Pfam" id="PF03446">
    <property type="entry name" value="NAD_binding_2"/>
    <property type="match status" value="1"/>
</dbReference>
<dbReference type="SUPFAM" id="SSF51735">
    <property type="entry name" value="NAD(P)-binding Rossmann-fold domains"/>
    <property type="match status" value="1"/>
</dbReference>
<dbReference type="GO" id="GO:0050661">
    <property type="term" value="F:NADP binding"/>
    <property type="evidence" value="ECO:0007669"/>
    <property type="project" value="InterPro"/>
</dbReference>
<accession>A0A7Y9RUF4</accession>
<dbReference type="InterPro" id="IPR006183">
    <property type="entry name" value="Pgluconate_DH"/>
</dbReference>
<evidence type="ECO:0000256" key="1">
    <source>
        <dbReference type="ARBA" id="ARBA00008419"/>
    </source>
</evidence>
<dbReference type="Pfam" id="PF00393">
    <property type="entry name" value="6PGD"/>
    <property type="match status" value="1"/>
</dbReference>
<dbReference type="EC" id="1.1.1.343" evidence="6"/>
<evidence type="ECO:0000313" key="6">
    <source>
        <dbReference type="EMBL" id="NYG54170.1"/>
    </source>
</evidence>
<comment type="caution">
    <text evidence="6">The sequence shown here is derived from an EMBL/GenBank/DDBJ whole genome shotgun (WGS) entry which is preliminary data.</text>
</comment>
<evidence type="ECO:0000259" key="5">
    <source>
        <dbReference type="SMART" id="SM01350"/>
    </source>
</evidence>
<sequence length="324" mass="33909">MHLGLIGLGKMGGNMRERLRRAGHTVTGYDRNPELADVGSLEELVAALPSPRVVWVMVPAGGPTQETIDALKPLLAEGDVVVDGGNSRWTDDEEHARDLAEAGIGFVDCGVSGGVWGLENGYALMYGGSAEDVAKVQPAFDALKPEGELGAVHAGRVGAGHFSKMVHNGIEYAIMQSYAEGWELLDKAGLVDNVTEVFRSWREGTVIRSWLLDLLVAALDDDPGLASVAGYAEDSGEGRWTVEAGIQHAVATPAITAALYARFVSRQDDSPAMKAVAAMRNQFGGHAMRTSAPEGGDVADGGTPDQAEAARQAGSGSASEPAES</sequence>
<dbReference type="Gene3D" id="1.10.1040.10">
    <property type="entry name" value="N-(1-d-carboxylethyl)-l-norvaline Dehydrogenase, domain 2"/>
    <property type="match status" value="1"/>
</dbReference>
<dbReference type="GO" id="GO:0006098">
    <property type="term" value="P:pentose-phosphate shunt"/>
    <property type="evidence" value="ECO:0007669"/>
    <property type="project" value="InterPro"/>
</dbReference>
<organism evidence="6 7">
    <name type="scientific">Nocardioides perillae</name>
    <dbReference type="NCBI Taxonomy" id="1119534"/>
    <lineage>
        <taxon>Bacteria</taxon>
        <taxon>Bacillati</taxon>
        <taxon>Actinomycetota</taxon>
        <taxon>Actinomycetes</taxon>
        <taxon>Propionibacteriales</taxon>
        <taxon>Nocardioidaceae</taxon>
        <taxon>Nocardioides</taxon>
    </lineage>
</organism>
<dbReference type="SMART" id="SM01350">
    <property type="entry name" value="6PGD"/>
    <property type="match status" value="1"/>
</dbReference>
<dbReference type="Gene3D" id="3.40.50.720">
    <property type="entry name" value="NAD(P)-binding Rossmann-like Domain"/>
    <property type="match status" value="1"/>
</dbReference>
<dbReference type="InterPro" id="IPR004849">
    <property type="entry name" value="6DGDH_YqeC"/>
</dbReference>
<dbReference type="EC" id="1.1.1.44" evidence="6"/>
<protein>
    <submittedName>
        <fullName evidence="6">6-phosphogluconate dehydrogenase</fullName>
        <ecNumber evidence="6">1.1.1.343</ecNumber>
        <ecNumber evidence="6">1.1.1.44</ecNumber>
    </submittedName>
</protein>
<evidence type="ECO:0000256" key="2">
    <source>
        <dbReference type="ARBA" id="ARBA00023002"/>
    </source>
</evidence>
<dbReference type="EMBL" id="JACCAC010000001">
    <property type="protein sequence ID" value="NYG54170.1"/>
    <property type="molecule type" value="Genomic_DNA"/>
</dbReference>
<dbReference type="AlphaFoldDB" id="A0A7Y9RUF4"/>
<dbReference type="PRINTS" id="PR00076">
    <property type="entry name" value="6PGDHDRGNASE"/>
</dbReference>
<feature type="region of interest" description="Disordered" evidence="4">
    <location>
        <begin position="286"/>
        <end position="324"/>
    </location>
</feature>
<dbReference type="PANTHER" id="PTHR11811">
    <property type="entry name" value="6-PHOSPHOGLUCONATE DEHYDROGENASE"/>
    <property type="match status" value="1"/>
</dbReference>
<keyword evidence="7" id="KW-1185">Reference proteome</keyword>
<feature type="domain" description="6-phosphogluconate dehydrogenase C-terminal" evidence="5">
    <location>
        <begin position="160"/>
        <end position="324"/>
    </location>
</feature>
<gene>
    <name evidence="6" type="ORF">BJ989_000474</name>
</gene>
<keyword evidence="2 6" id="KW-0560">Oxidoreductase</keyword>
<name>A0A7Y9RUF4_9ACTN</name>
<feature type="compositionally biased region" description="Low complexity" evidence="4">
    <location>
        <begin position="313"/>
        <end position="324"/>
    </location>
</feature>
<reference evidence="6 7" key="1">
    <citation type="submission" date="2020-07" db="EMBL/GenBank/DDBJ databases">
        <title>Sequencing the genomes of 1000 actinobacteria strains.</title>
        <authorList>
            <person name="Klenk H.-P."/>
        </authorList>
    </citation>
    <scope>NUCLEOTIDE SEQUENCE [LARGE SCALE GENOMIC DNA]</scope>
    <source>
        <strain evidence="6 7">DSM 24552</strain>
    </source>
</reference>
<dbReference type="GO" id="GO:0004616">
    <property type="term" value="F:phosphogluconate dehydrogenase (decarboxylating) activity"/>
    <property type="evidence" value="ECO:0007669"/>
    <property type="project" value="UniProtKB-EC"/>
</dbReference>
<dbReference type="NCBIfam" id="TIGR00872">
    <property type="entry name" value="gnd_rel"/>
    <property type="match status" value="1"/>
</dbReference>
<dbReference type="RefSeq" id="WP_179516848.1">
    <property type="nucleotide sequence ID" value="NZ_JACCAC010000001.1"/>
</dbReference>
<dbReference type="SUPFAM" id="SSF48179">
    <property type="entry name" value="6-phosphogluconate dehydrogenase C-terminal domain-like"/>
    <property type="match status" value="1"/>
</dbReference>
<dbReference type="InterPro" id="IPR008927">
    <property type="entry name" value="6-PGluconate_DH-like_C_sf"/>
</dbReference>